<dbReference type="Pfam" id="PF17972">
    <property type="entry name" value="bMG5"/>
    <property type="match status" value="1"/>
</dbReference>
<dbReference type="PANTHER" id="PTHR40094">
    <property type="entry name" value="ALPHA-2-MACROGLOBULIN HOMOLOG"/>
    <property type="match status" value="1"/>
</dbReference>
<dbReference type="InterPro" id="IPR011625">
    <property type="entry name" value="A2M_N_BRD"/>
</dbReference>
<feature type="domain" description="Alpha-2-macroglobulin" evidence="4">
    <location>
        <begin position="1023"/>
        <end position="1113"/>
    </location>
</feature>
<dbReference type="SMART" id="SM01359">
    <property type="entry name" value="A2M_N_2"/>
    <property type="match status" value="1"/>
</dbReference>
<reference evidence="6" key="1">
    <citation type="submission" date="2017-02" db="EMBL/GenBank/DDBJ databases">
        <authorList>
            <person name="Varghese N."/>
            <person name="Submissions S."/>
        </authorList>
    </citation>
    <scope>NUCLEOTIDE SEQUENCE [LARGE SCALE GENOMIC DNA]</scope>
    <source>
        <strain evidence="6">ATCC BAA-34</strain>
    </source>
</reference>
<evidence type="ECO:0000313" key="5">
    <source>
        <dbReference type="EMBL" id="SJZ93619.1"/>
    </source>
</evidence>
<evidence type="ECO:0000259" key="4">
    <source>
        <dbReference type="SMART" id="SM01360"/>
    </source>
</evidence>
<dbReference type="Pfam" id="PF01835">
    <property type="entry name" value="MG2"/>
    <property type="match status" value="1"/>
</dbReference>
<dbReference type="InterPro" id="IPR002890">
    <property type="entry name" value="MG2"/>
</dbReference>
<dbReference type="Pfam" id="PF17973">
    <property type="entry name" value="bMG10"/>
    <property type="match status" value="1"/>
</dbReference>
<dbReference type="PANTHER" id="PTHR40094:SF1">
    <property type="entry name" value="UBIQUITIN DOMAIN-CONTAINING PROTEIN"/>
    <property type="match status" value="1"/>
</dbReference>
<dbReference type="GO" id="GO:0004866">
    <property type="term" value="F:endopeptidase inhibitor activity"/>
    <property type="evidence" value="ECO:0007669"/>
    <property type="project" value="InterPro"/>
</dbReference>
<feature type="signal peptide" evidence="2">
    <location>
        <begin position="1"/>
        <end position="23"/>
    </location>
</feature>
<dbReference type="Pfam" id="PF00207">
    <property type="entry name" value="A2M"/>
    <property type="match status" value="1"/>
</dbReference>
<sequence length="1705" mass="186416">MHRLLTLLSLLILSLLTCAPLSAAPVATGPIPVQVTVMAAETNKPLAGATVEFRENKTPGKVTATLTVDGNGSGTISLPKGNYSYLTRAAGMGTTRNYLYLDGQEKADIKTWLNKAASLSGRLVDATGKPLGGFRMLVDRLFSATTDATGRFRFDCLDARGHDLILEQPDWVLEKSYYPQPAVGEDKQLGDLTVRRAGTVEISANLSDHQHMGSAAGVSVSLNGGSVWRSGKLDSNGKLKIGMLPPGDYTVAVSDSRMERTEQQLTLQEGKQLQLSLVATPKPPSLDVELYGDVILSNKAVAIRVYGLWVDKAQVTINRIQPEAIINNSVNLAKPEEIPDHLLKLHKKFSITLKPDNKNDYRSRGRFKLPPLPSGAYLVQLQGSGATGSVAFLATDLGLVAKTAPDRTLLQALDLKSGKPLGKVAFYGSDPAKASATSAADGTTTWSIKQQGQRVVGRLGNSLAVLSLGAEEGEQKSNAIKGYLYTERTAYRPGQAVFYKGILRSTAGDDYQLPATDNISIKIVDSGDKTVFEETVKSAPSGSFHGQFTLPAAPTLGEYSIVASNGSSHWRGSFKVLEYRKPEFEVKLRTDQQFPLSGSQIPVKLSARYYFGSPVAEGKIVWRVYSQPWYTEERAGGGFGEESLQYDGYNEFVSEGEAKLDPNGEATITVTAKNHEQPVRYSIEADVTDISSRQVTGSTSLTVVPSLLDIRIKGEQYLLQPGKPSGFILRVADWQGVAKPDTAVALIVEKQVYDKKSRTYSWKTLTTLHDRTAKDGATRISYSFPSSDYWRLRAETFDEGKRRSYDETYAWVWQKGSSWDGSYRELEAEFDKKSYKPGETARLILRAPALGGSLLLTLEGRRIHQSRIIPITAAVQVVEIPVTKDLAPNIHVSASTISNGRFYQQQGLLKVDHQPGKLNLTVTPQQPVYAPGDTVKIVINSTSEGKPVPAEISLALVDEAIFAVAPETREEIYRFFRGRRDHLVRTIHSFPRLYLGGASKDLAKLAGDDDLKGIKVRKVFKDTAAWLPMLASDSNGTVVAETQLPDNLTKWRATAVGHTAEQQFGSGQASFISRLPFMARLAPPRFMVAEDRLEIPGLLNDATGKEQQVKGRFEATGLTLLGDTSFSGTVPAGGSLRRNIEVTAQQPGQALLRLTAAGSDGKDALELTFPVLSRSLQREQAGSIALRSGQAQTMITQPGSALPDSGSISTTFSPTVADSLIPALEYLISFPYGCVEQTVSRFVPAVYAQQILTAQGRNVSPSLQAKLPQIVAEGLQRLADLQHDDGGWGWWKNDSTNPHLTALAMQGLATAKRAGLKLDEQLVQRGTKAIESQLDKARPEQAAVLYRALTAHGGSNPAAKKRLIDSLTSLPPEAKIAVAEALDNRGERQQAAQILKGLQTLLQRDTEAAWLPENETGWRWGSSSLETTAALLSATSRIMPEDQTSPALARYLARNQRGGWWQTTVSSAAGVRGLADFIAASGELNASYTARLLHNGKELEQYTVDKGRLTAGRATLTVPAAAGENRLQLEKSNNNGSAYLSARLTYRVPVEQVAKADGLQLERSIYRIKSVQKNGQWRHEYEPLKPGEQVTVGEDLEVRLTVKNSATLEYLILEDHLPAGFEVRQADRDPRYANEAYYQGWYDHKERRDTLMAWFVGYLPSGSHEFRFVVYPELKGKIMALPSAIWPMYRPELRGESSPWQVEVR</sequence>
<evidence type="ECO:0008006" key="7">
    <source>
        <dbReference type="Google" id="ProtNLM"/>
    </source>
</evidence>
<dbReference type="SMART" id="SM01419">
    <property type="entry name" value="Thiol-ester_cl"/>
    <property type="match status" value="1"/>
</dbReference>
<dbReference type="InterPro" id="IPR041203">
    <property type="entry name" value="Bact_A2M_MG5"/>
</dbReference>
<protein>
    <recommendedName>
        <fullName evidence="7">Alpha-2-macroglobulin</fullName>
    </recommendedName>
</protein>
<evidence type="ECO:0000256" key="2">
    <source>
        <dbReference type="SAM" id="SignalP"/>
    </source>
</evidence>
<dbReference type="InterPro" id="IPR051802">
    <property type="entry name" value="YfhM-like"/>
</dbReference>
<dbReference type="Proteomes" id="UP000190102">
    <property type="component" value="Unassembled WGS sequence"/>
</dbReference>
<dbReference type="Gene3D" id="2.20.130.20">
    <property type="match status" value="1"/>
</dbReference>
<dbReference type="Pfam" id="PF07703">
    <property type="entry name" value="A2M_BRD"/>
    <property type="match status" value="1"/>
</dbReference>
<feature type="domain" description="Alpha-2-macroglobulin bait region" evidence="3">
    <location>
        <begin position="826"/>
        <end position="964"/>
    </location>
</feature>
<evidence type="ECO:0000313" key="6">
    <source>
        <dbReference type="Proteomes" id="UP000190102"/>
    </source>
</evidence>
<dbReference type="InterPro" id="IPR001599">
    <property type="entry name" value="Macroglobln_a2"/>
</dbReference>
<dbReference type="InterPro" id="IPR008930">
    <property type="entry name" value="Terpenoid_cyclase/PrenylTrfase"/>
</dbReference>
<dbReference type="Gene3D" id="2.60.40.1930">
    <property type="match status" value="1"/>
</dbReference>
<dbReference type="Pfam" id="PF07678">
    <property type="entry name" value="TED_complement"/>
    <property type="match status" value="1"/>
</dbReference>
<dbReference type="SUPFAM" id="SSF48239">
    <property type="entry name" value="Terpenoid cyclases/Protein prenyltransferases"/>
    <property type="match status" value="1"/>
</dbReference>
<dbReference type="CDD" id="cd02891">
    <property type="entry name" value="A2M_like"/>
    <property type="match status" value="1"/>
</dbReference>
<dbReference type="GO" id="GO:0005615">
    <property type="term" value="C:extracellular space"/>
    <property type="evidence" value="ECO:0007669"/>
    <property type="project" value="InterPro"/>
</dbReference>
<dbReference type="STRING" id="115783.SAMN02745119_02075"/>
<dbReference type="RefSeq" id="WP_078790357.1">
    <property type="nucleotide sequence ID" value="NZ_FUWR01000010.1"/>
</dbReference>
<dbReference type="InterPro" id="IPR047565">
    <property type="entry name" value="Alpha-macroglob_thiol-ester_cl"/>
</dbReference>
<dbReference type="Gene3D" id="1.50.10.20">
    <property type="match status" value="1"/>
</dbReference>
<dbReference type="InterPro" id="IPR041246">
    <property type="entry name" value="Bact_MG10"/>
</dbReference>
<proteinExistence type="inferred from homology"/>
<dbReference type="SMART" id="SM01360">
    <property type="entry name" value="A2M"/>
    <property type="match status" value="1"/>
</dbReference>
<keyword evidence="2" id="KW-0732">Signal</keyword>
<dbReference type="InterPro" id="IPR011626">
    <property type="entry name" value="Alpha-macroglobulin_TED"/>
</dbReference>
<keyword evidence="6" id="KW-1185">Reference proteome</keyword>
<evidence type="ECO:0000259" key="3">
    <source>
        <dbReference type="SMART" id="SM01359"/>
    </source>
</evidence>
<accession>A0A1T4PQD4</accession>
<organism evidence="5 6">
    <name type="scientific">Trichlorobacter thiogenes</name>
    <dbReference type="NCBI Taxonomy" id="115783"/>
    <lineage>
        <taxon>Bacteria</taxon>
        <taxon>Pseudomonadati</taxon>
        <taxon>Thermodesulfobacteriota</taxon>
        <taxon>Desulfuromonadia</taxon>
        <taxon>Geobacterales</taxon>
        <taxon>Geobacteraceae</taxon>
        <taxon>Trichlorobacter</taxon>
    </lineage>
</organism>
<dbReference type="OrthoDB" id="9767116at2"/>
<dbReference type="Gene3D" id="2.60.40.1120">
    <property type="entry name" value="Carboxypeptidase-like, regulatory domain"/>
    <property type="match status" value="1"/>
</dbReference>
<feature type="chain" id="PRO_5010559342" description="Alpha-2-macroglobulin" evidence="2">
    <location>
        <begin position="24"/>
        <end position="1705"/>
    </location>
</feature>
<comment type="similarity">
    <text evidence="1">Belongs to the protease inhibitor I39 (alpha-2-macroglobulin) family. Bacterial alpha-2-macroglobulin subfamily.</text>
</comment>
<gene>
    <name evidence="5" type="ORF">SAMN02745119_02075</name>
</gene>
<name>A0A1T4PQD4_9BACT</name>
<evidence type="ECO:0000256" key="1">
    <source>
        <dbReference type="ARBA" id="ARBA00010556"/>
    </source>
</evidence>
<dbReference type="EMBL" id="FUWR01000010">
    <property type="protein sequence ID" value="SJZ93619.1"/>
    <property type="molecule type" value="Genomic_DNA"/>
</dbReference>